<protein>
    <recommendedName>
        <fullName evidence="1">DUF4158 domain-containing protein</fullName>
    </recommendedName>
</protein>
<dbReference type="EMBL" id="JACHJB010000002">
    <property type="protein sequence ID" value="MBB6347918.1"/>
    <property type="molecule type" value="Genomic_DNA"/>
</dbReference>
<dbReference type="InterPro" id="IPR025296">
    <property type="entry name" value="DUF4158"/>
</dbReference>
<reference evidence="2 3" key="1">
    <citation type="submission" date="2020-08" db="EMBL/GenBank/DDBJ databases">
        <title>Sequencing the genomes of 1000 actinobacteria strains.</title>
        <authorList>
            <person name="Klenk H.-P."/>
        </authorList>
    </citation>
    <scope>NUCLEOTIDE SEQUENCE [LARGE SCALE GENOMIC DNA]</scope>
    <source>
        <strain evidence="2 3">DSM 45913</strain>
    </source>
</reference>
<sequence>MFFFLDASDRDVIARSRQDSHRLGVAVQIGTVRYKGLFLEDPLAVPWPVVDHLAEQSGVGDPSQVKR</sequence>
<evidence type="ECO:0000313" key="3">
    <source>
        <dbReference type="Proteomes" id="UP000583800"/>
    </source>
</evidence>
<accession>A0A7X0C4B6</accession>
<organism evidence="2 3">
    <name type="scientific">Nonomuraea muscovyensis</name>
    <dbReference type="NCBI Taxonomy" id="1124761"/>
    <lineage>
        <taxon>Bacteria</taxon>
        <taxon>Bacillati</taxon>
        <taxon>Actinomycetota</taxon>
        <taxon>Actinomycetes</taxon>
        <taxon>Streptosporangiales</taxon>
        <taxon>Streptosporangiaceae</taxon>
        <taxon>Nonomuraea</taxon>
    </lineage>
</organism>
<dbReference type="RefSeq" id="WP_246502531.1">
    <property type="nucleotide sequence ID" value="NZ_JACHJB010000002.1"/>
</dbReference>
<comment type="caution">
    <text evidence="2">The sequence shown here is derived from an EMBL/GenBank/DDBJ whole genome shotgun (WGS) entry which is preliminary data.</text>
</comment>
<evidence type="ECO:0000259" key="1">
    <source>
        <dbReference type="Pfam" id="PF13700"/>
    </source>
</evidence>
<dbReference type="Pfam" id="PF13700">
    <property type="entry name" value="DUF4158"/>
    <property type="match status" value="1"/>
</dbReference>
<feature type="domain" description="DUF4158" evidence="1">
    <location>
        <begin position="2"/>
        <end position="67"/>
    </location>
</feature>
<gene>
    <name evidence="2" type="ORF">FHU36_004463</name>
</gene>
<dbReference type="Proteomes" id="UP000583800">
    <property type="component" value="Unassembled WGS sequence"/>
</dbReference>
<proteinExistence type="predicted"/>
<dbReference type="AlphaFoldDB" id="A0A7X0C4B6"/>
<evidence type="ECO:0000313" key="2">
    <source>
        <dbReference type="EMBL" id="MBB6347918.1"/>
    </source>
</evidence>
<keyword evidence="3" id="KW-1185">Reference proteome</keyword>
<name>A0A7X0C4B6_9ACTN</name>